<keyword evidence="2" id="KW-0812">Transmembrane</keyword>
<keyword evidence="2" id="KW-1133">Transmembrane helix</keyword>
<dbReference type="PANTHER" id="PTHR43156">
    <property type="entry name" value="STAGE II SPORULATION PROTEIN E-RELATED"/>
    <property type="match status" value="1"/>
</dbReference>
<evidence type="ECO:0000313" key="5">
    <source>
        <dbReference type="Proteomes" id="UP000292445"/>
    </source>
</evidence>
<keyword evidence="1" id="KW-0378">Hydrolase</keyword>
<keyword evidence="5" id="KW-1185">Reference proteome</keyword>
<dbReference type="RefSeq" id="WP_130358050.1">
    <property type="nucleotide sequence ID" value="NZ_SGXC01000002.1"/>
</dbReference>
<proteinExistence type="predicted"/>
<feature type="domain" description="HAMP" evidence="3">
    <location>
        <begin position="335"/>
        <end position="387"/>
    </location>
</feature>
<dbReference type="InterPro" id="IPR003660">
    <property type="entry name" value="HAMP_dom"/>
</dbReference>
<dbReference type="SUPFAM" id="SSF81606">
    <property type="entry name" value="PP2C-like"/>
    <property type="match status" value="1"/>
</dbReference>
<dbReference type="CDD" id="cd06225">
    <property type="entry name" value="HAMP"/>
    <property type="match status" value="1"/>
</dbReference>
<dbReference type="SMART" id="SM00304">
    <property type="entry name" value="HAMP"/>
    <property type="match status" value="1"/>
</dbReference>
<comment type="caution">
    <text evidence="4">The sequence shown here is derived from an EMBL/GenBank/DDBJ whole genome shotgun (WGS) entry which is preliminary data.</text>
</comment>
<dbReference type="GO" id="GO:0007165">
    <property type="term" value="P:signal transduction"/>
    <property type="evidence" value="ECO:0007669"/>
    <property type="project" value="InterPro"/>
</dbReference>
<dbReference type="EMBL" id="SGXC01000002">
    <property type="protein sequence ID" value="RZS80270.1"/>
    <property type="molecule type" value="Genomic_DNA"/>
</dbReference>
<reference evidence="4 5" key="1">
    <citation type="submission" date="2019-02" db="EMBL/GenBank/DDBJ databases">
        <title>Genomic Encyclopedia of Type Strains, Phase IV (KMG-IV): sequencing the most valuable type-strain genomes for metagenomic binning, comparative biology and taxonomic classification.</title>
        <authorList>
            <person name="Goeker M."/>
        </authorList>
    </citation>
    <scope>NUCLEOTIDE SEQUENCE [LARGE SCALE GENOMIC DNA]</scope>
    <source>
        <strain evidence="4 5">K24</strain>
    </source>
</reference>
<evidence type="ECO:0000256" key="1">
    <source>
        <dbReference type="ARBA" id="ARBA00022801"/>
    </source>
</evidence>
<organism evidence="4 5">
    <name type="scientific">Pigmentiphaga kullae</name>
    <dbReference type="NCBI Taxonomy" id="151784"/>
    <lineage>
        <taxon>Bacteria</taxon>
        <taxon>Pseudomonadati</taxon>
        <taxon>Pseudomonadota</taxon>
        <taxon>Betaproteobacteria</taxon>
        <taxon>Burkholderiales</taxon>
        <taxon>Alcaligenaceae</taxon>
        <taxon>Pigmentiphaga</taxon>
    </lineage>
</organism>
<evidence type="ECO:0000259" key="3">
    <source>
        <dbReference type="PROSITE" id="PS50885"/>
    </source>
</evidence>
<dbReference type="InterPro" id="IPR036457">
    <property type="entry name" value="PPM-type-like_dom_sf"/>
</dbReference>
<gene>
    <name evidence="4" type="ORF">EV675_2869</name>
</gene>
<dbReference type="SMART" id="SM00331">
    <property type="entry name" value="PP2C_SIG"/>
    <property type="match status" value="1"/>
</dbReference>
<dbReference type="AlphaFoldDB" id="A0A4Q7NBR5"/>
<dbReference type="Gene3D" id="3.60.40.10">
    <property type="entry name" value="PPM-type phosphatase domain"/>
    <property type="match status" value="1"/>
</dbReference>
<evidence type="ECO:0000313" key="4">
    <source>
        <dbReference type="EMBL" id="RZS80270.1"/>
    </source>
</evidence>
<dbReference type="Pfam" id="PF00672">
    <property type="entry name" value="HAMP"/>
    <property type="match status" value="1"/>
</dbReference>
<dbReference type="InterPro" id="IPR001932">
    <property type="entry name" value="PPM-type_phosphatase-like_dom"/>
</dbReference>
<sequence length="668" mass="73617">MAMLGLRGKSLLALLFACAVALVPAALLAWQGINAVREYFGVAYARNHTLLSEQKLLAPVMRELALAQRMASSTLTLDWMRDPANPDKRSRFFREARGYQHDFRDHSYFVIDGTPSYYYNDDKGPTVETPRYTLKRSEPKDAWFFSTMQDSAPYDLQIDVNHVLGVTKFWFNVQVRDGEERLGMIGTGLDLTTFLKGFMEGVEPGVTTIIFDRQGNIQVHPDATRIAFKSMTAEETAQRTVQGLVARDAERTRLQQAMADALATPGNAIPLFATLNGAKSAVALVYLPELRWYVLTSVDLGIARIVNYQWLVPALLALAAVLFLLLLGFGYAVDRLMLAPLRRLQHTAQAISAGRYDVTLPEGGSDEIGELSRAFGVMAEKVRSHTAELEQRVRERTQALEEANERMAATHKTIDDSIDYASLIQRAILPDRQLVQSLGRHHFVLWKPRDVVGGDFYVFRADGDNCLLGVVDCAGHGVAGALMTMLARAAIDHAISEAGPGDPAAILTRTDAAMRAMLSDAELPRALATNMDAALVYVDRHAGQLRFAGAKMTLYASSGDAVEEYKGARRALGEKRVGEYANVTLPLADRTFYLVTDGLLDQSGGEHGFSFGNRRLVDLLQSVAGLPLDQQAHAVTQALVDYQGRQPQRDDITVLSFKFEQANLSAES</sequence>
<dbReference type="Proteomes" id="UP000292445">
    <property type="component" value="Unassembled WGS sequence"/>
</dbReference>
<dbReference type="Pfam" id="PF07228">
    <property type="entry name" value="SpoIIE"/>
    <property type="match status" value="1"/>
</dbReference>
<dbReference type="GO" id="GO:0016020">
    <property type="term" value="C:membrane"/>
    <property type="evidence" value="ECO:0007669"/>
    <property type="project" value="InterPro"/>
</dbReference>
<dbReference type="SUPFAM" id="SSF158472">
    <property type="entry name" value="HAMP domain-like"/>
    <property type="match status" value="1"/>
</dbReference>
<dbReference type="InterPro" id="IPR052016">
    <property type="entry name" value="Bact_Sigma-Reg"/>
</dbReference>
<keyword evidence="2" id="KW-0472">Membrane</keyword>
<evidence type="ECO:0000256" key="2">
    <source>
        <dbReference type="SAM" id="Phobius"/>
    </source>
</evidence>
<dbReference type="GO" id="GO:0016791">
    <property type="term" value="F:phosphatase activity"/>
    <property type="evidence" value="ECO:0007669"/>
    <property type="project" value="TreeGrafter"/>
</dbReference>
<name>A0A4Q7NBR5_9BURK</name>
<feature type="transmembrane region" description="Helical" evidence="2">
    <location>
        <begin position="310"/>
        <end position="333"/>
    </location>
</feature>
<dbReference type="OrthoDB" id="5496380at2"/>
<dbReference type="PROSITE" id="PS50885">
    <property type="entry name" value="HAMP"/>
    <property type="match status" value="1"/>
</dbReference>
<dbReference type="PANTHER" id="PTHR43156:SF9">
    <property type="entry name" value="HAMP DOMAIN-CONTAINING PROTEIN"/>
    <property type="match status" value="1"/>
</dbReference>
<dbReference type="NCBIfam" id="NF038263">
    <property type="entry name" value="prot_phos_SiaA"/>
    <property type="match status" value="1"/>
</dbReference>
<accession>A0A4Q7NBR5</accession>
<protein>
    <submittedName>
        <fullName evidence="4">Serine phosphatase RsbU (Regulator of sigma subunit)</fullName>
    </submittedName>
</protein>
<dbReference type="Gene3D" id="6.10.340.10">
    <property type="match status" value="1"/>
</dbReference>